<keyword evidence="1" id="KW-0732">Signal</keyword>
<evidence type="ECO:0000313" key="3">
    <source>
        <dbReference type="Proteomes" id="UP001595539"/>
    </source>
</evidence>
<evidence type="ECO:0000313" key="2">
    <source>
        <dbReference type="EMBL" id="MFC3631714.1"/>
    </source>
</evidence>
<protein>
    <submittedName>
        <fullName evidence="2">Uncharacterized protein</fullName>
    </submittedName>
</protein>
<proteinExistence type="predicted"/>
<reference evidence="3" key="1">
    <citation type="journal article" date="2019" name="Int. J. Syst. Evol. Microbiol.">
        <title>The Global Catalogue of Microorganisms (GCM) 10K type strain sequencing project: providing services to taxonomists for standard genome sequencing and annotation.</title>
        <authorList>
            <consortium name="The Broad Institute Genomics Platform"/>
            <consortium name="The Broad Institute Genome Sequencing Center for Infectious Disease"/>
            <person name="Wu L."/>
            <person name="Ma J."/>
        </authorList>
    </citation>
    <scope>NUCLEOTIDE SEQUENCE [LARGE SCALE GENOMIC DNA]</scope>
    <source>
        <strain evidence="3">KCTC 42473</strain>
    </source>
</reference>
<evidence type="ECO:0000256" key="1">
    <source>
        <dbReference type="SAM" id="SignalP"/>
    </source>
</evidence>
<name>A0ABV7U994_9RHOB</name>
<sequence>MKWVITGILAVSAAAALAGGTMILSNDDSEASAVAIHSKDGGETSPAEAIAKERAFMTFSNDGNKPDGGFYTTPGGCNAPRPPTVEDHRIQGASSLRFMESSYIHEVAANLEAADGKCTCELRFPSWDAAFKDMEERFMSLPDDESSEWVRDYARTDRSRLTREVDKICKVQGIY</sequence>
<dbReference type="Proteomes" id="UP001595539">
    <property type="component" value="Unassembled WGS sequence"/>
</dbReference>
<organism evidence="2 3">
    <name type="scientific">Paracoccus angustae</name>
    <dbReference type="NCBI Taxonomy" id="1671480"/>
    <lineage>
        <taxon>Bacteria</taxon>
        <taxon>Pseudomonadati</taxon>
        <taxon>Pseudomonadota</taxon>
        <taxon>Alphaproteobacteria</taxon>
        <taxon>Rhodobacterales</taxon>
        <taxon>Paracoccaceae</taxon>
        <taxon>Paracoccus</taxon>
    </lineage>
</organism>
<keyword evidence="3" id="KW-1185">Reference proteome</keyword>
<feature type="chain" id="PRO_5046438025" evidence="1">
    <location>
        <begin position="19"/>
        <end position="175"/>
    </location>
</feature>
<feature type="signal peptide" evidence="1">
    <location>
        <begin position="1"/>
        <end position="18"/>
    </location>
</feature>
<gene>
    <name evidence="2" type="ORF">ACFOM8_20005</name>
</gene>
<dbReference type="RefSeq" id="WP_377764057.1">
    <property type="nucleotide sequence ID" value="NZ_JBHRXY010000039.1"/>
</dbReference>
<comment type="caution">
    <text evidence="2">The sequence shown here is derived from an EMBL/GenBank/DDBJ whole genome shotgun (WGS) entry which is preliminary data.</text>
</comment>
<dbReference type="EMBL" id="JBHRXY010000039">
    <property type="protein sequence ID" value="MFC3631714.1"/>
    <property type="molecule type" value="Genomic_DNA"/>
</dbReference>
<accession>A0ABV7U994</accession>